<keyword evidence="1" id="KW-0378">Hydrolase</keyword>
<accession>A0ABT0B9D7</accession>
<dbReference type="Proteomes" id="UP001162881">
    <property type="component" value="Unassembled WGS sequence"/>
</dbReference>
<name>A0ABT0B9D7_9SPHN</name>
<organism evidence="1 2">
    <name type="scientific">Novosphingobium organovorum</name>
    <dbReference type="NCBI Taxonomy" id="2930092"/>
    <lineage>
        <taxon>Bacteria</taxon>
        <taxon>Pseudomonadati</taxon>
        <taxon>Pseudomonadota</taxon>
        <taxon>Alphaproteobacteria</taxon>
        <taxon>Sphingomonadales</taxon>
        <taxon>Sphingomonadaceae</taxon>
        <taxon>Novosphingobium</taxon>
    </lineage>
</organism>
<protein>
    <submittedName>
        <fullName evidence="1">Hydrolase 1, exosortase A system-associated</fullName>
    </submittedName>
</protein>
<feature type="non-terminal residue" evidence="1">
    <location>
        <position position="58"/>
    </location>
</feature>
<keyword evidence="2" id="KW-1185">Reference proteome</keyword>
<reference evidence="1" key="1">
    <citation type="submission" date="2022-03" db="EMBL/GenBank/DDBJ databases">
        <title>Identification of a novel bacterium isolated from mangrove sediments.</title>
        <authorList>
            <person name="Pan X."/>
        </authorList>
    </citation>
    <scope>NUCLEOTIDE SEQUENCE</scope>
    <source>
        <strain evidence="1">B1949</strain>
    </source>
</reference>
<dbReference type="EMBL" id="JALHLF010000006">
    <property type="protein sequence ID" value="MCJ2181654.1"/>
    <property type="molecule type" value="Genomic_DNA"/>
</dbReference>
<evidence type="ECO:0000313" key="1">
    <source>
        <dbReference type="EMBL" id="MCJ2181654.1"/>
    </source>
</evidence>
<gene>
    <name evidence="1" type="ORF">MTR62_02870</name>
</gene>
<dbReference type="GO" id="GO:0016787">
    <property type="term" value="F:hydrolase activity"/>
    <property type="evidence" value="ECO:0007669"/>
    <property type="project" value="UniProtKB-KW"/>
</dbReference>
<comment type="caution">
    <text evidence="1">The sequence shown here is derived from an EMBL/GenBank/DDBJ whole genome shotgun (WGS) entry which is preliminary data.</text>
</comment>
<proteinExistence type="predicted"/>
<evidence type="ECO:0000313" key="2">
    <source>
        <dbReference type="Proteomes" id="UP001162881"/>
    </source>
</evidence>
<sequence length="58" mass="5957">MSGREHLLFACEGSTLIGTLDRAAGKTALLIVSGGNETRAGAWDGQAWLAARVAAAGW</sequence>